<feature type="domain" description="Death" evidence="4">
    <location>
        <begin position="652"/>
        <end position="721"/>
    </location>
</feature>
<dbReference type="Gene3D" id="1.25.40.20">
    <property type="entry name" value="Ankyrin repeat-containing domain"/>
    <property type="match status" value="1"/>
</dbReference>
<dbReference type="Pfam" id="PF12796">
    <property type="entry name" value="Ank_2"/>
    <property type="match status" value="2"/>
</dbReference>
<dbReference type="Proteomes" id="UP001159427">
    <property type="component" value="Unassembled WGS sequence"/>
</dbReference>
<dbReference type="InterPro" id="IPR002110">
    <property type="entry name" value="Ankyrin_rpt"/>
</dbReference>
<dbReference type="Pfam" id="PF00531">
    <property type="entry name" value="Death"/>
    <property type="match status" value="1"/>
</dbReference>
<dbReference type="SMART" id="SM00248">
    <property type="entry name" value="ANK"/>
    <property type="match status" value="3"/>
</dbReference>
<dbReference type="Gene3D" id="1.10.533.10">
    <property type="entry name" value="Death Domain, Fas"/>
    <property type="match status" value="1"/>
</dbReference>
<accession>A0ABN8MMA3</accession>
<feature type="repeat" description="ANK" evidence="3">
    <location>
        <begin position="66"/>
        <end position="88"/>
    </location>
</feature>
<name>A0ABN8MMA3_9CNID</name>
<evidence type="ECO:0000259" key="4">
    <source>
        <dbReference type="PROSITE" id="PS50017"/>
    </source>
</evidence>
<proteinExistence type="predicted"/>
<dbReference type="InterPro" id="IPR050776">
    <property type="entry name" value="Ank_Repeat/CDKN_Inhibitor"/>
</dbReference>
<dbReference type="PROSITE" id="PS50297">
    <property type="entry name" value="ANK_REP_REGION"/>
    <property type="match status" value="2"/>
</dbReference>
<dbReference type="InterPro" id="IPR000488">
    <property type="entry name" value="Death_dom"/>
</dbReference>
<protein>
    <recommendedName>
        <fullName evidence="4">Death domain-containing protein</fullName>
    </recommendedName>
</protein>
<evidence type="ECO:0000256" key="3">
    <source>
        <dbReference type="PROSITE-ProRule" id="PRU00023"/>
    </source>
</evidence>
<dbReference type="InterPro" id="IPR036770">
    <property type="entry name" value="Ankyrin_rpt-contain_sf"/>
</dbReference>
<dbReference type="PROSITE" id="PS50017">
    <property type="entry name" value="DEATH_DOMAIN"/>
    <property type="match status" value="1"/>
</dbReference>
<keyword evidence="6" id="KW-1185">Reference proteome</keyword>
<evidence type="ECO:0000313" key="5">
    <source>
        <dbReference type="EMBL" id="CAH3030900.1"/>
    </source>
</evidence>
<dbReference type="PANTHER" id="PTHR24201:SF15">
    <property type="entry name" value="ANKYRIN REPEAT DOMAIN-CONTAINING PROTEIN 66"/>
    <property type="match status" value="1"/>
</dbReference>
<organism evidence="5 6">
    <name type="scientific">Porites evermanni</name>
    <dbReference type="NCBI Taxonomy" id="104178"/>
    <lineage>
        <taxon>Eukaryota</taxon>
        <taxon>Metazoa</taxon>
        <taxon>Cnidaria</taxon>
        <taxon>Anthozoa</taxon>
        <taxon>Hexacorallia</taxon>
        <taxon>Scleractinia</taxon>
        <taxon>Fungiina</taxon>
        <taxon>Poritidae</taxon>
        <taxon>Porites</taxon>
    </lineage>
</organism>
<keyword evidence="1" id="KW-0677">Repeat</keyword>
<dbReference type="SUPFAM" id="SSF47986">
    <property type="entry name" value="DEATH domain"/>
    <property type="match status" value="1"/>
</dbReference>
<dbReference type="PROSITE" id="PS50088">
    <property type="entry name" value="ANK_REPEAT"/>
    <property type="match status" value="2"/>
</dbReference>
<sequence>MSEPSTLGKKEKCCKCGISSGPHDLVPNDLHYAACTGNVQLVAKLMQNELSDRPDKSHCCCSKFQTGYTPMHCAAFGGHYDCLKLLLSQPQGKANIADPVDGRTPVHLVCWKGHADCLKLLLSNGGNLHLRDHNGNTPIALARDYACLSIILLHLVDYLVTSEEASQKAVVSEAVVHVWFRLHSEYGVIPDLESCDIDEIDRAPLVCYAETAEIPEPEEATNLQSKRKIPEEHASQCLSKVEESQDPWLHFEEVVLQCRERADFPPCVQKDKLKQMIDVDETFEGMLDFYHNRGLIILPGKLITAENQSFEIKDLVVVKPQYLVDLITSLSKEPNLLVFAQRYQHLSKKLQDKCITNIDQKQIFRDPANPVVEIVRSLEEFGLLCPISKLPQVTEPKSHEEGHDIETGIGKGECLKKKWKRLCEENWSGICDSDKVLVFDFYRPLPPSLFQYFIDRIAVETVESKRSYGMRPIKAKEMAIFSFGDSFFFLAETCLKFNQINIRARYKNGKKLHELFTNLMTIMSEICQHQFSSLKFGFGPICPIKQCPGISYHGKDLNSNSSSEVSDGELDVNSTCDDWTDDSLVLGGREIRPHVICIDPAESSRPLWCNSTPIHEFEAIKEWLITPQDSEGSPCYSIGRCCQIFVAKEVKDWKFLGRHLGVSDNIIDNICTENDSEDERAYQVLRSWLHLKGHNATVHLLMKALEENGDVMTKEAFERHLSVHK</sequence>
<gene>
    <name evidence="5" type="ORF">PEVE_00038707</name>
</gene>
<reference evidence="5 6" key="1">
    <citation type="submission" date="2022-05" db="EMBL/GenBank/DDBJ databases">
        <authorList>
            <consortium name="Genoscope - CEA"/>
            <person name="William W."/>
        </authorList>
    </citation>
    <scope>NUCLEOTIDE SEQUENCE [LARGE SCALE GENOMIC DNA]</scope>
</reference>
<evidence type="ECO:0000256" key="2">
    <source>
        <dbReference type="ARBA" id="ARBA00023043"/>
    </source>
</evidence>
<evidence type="ECO:0000256" key="1">
    <source>
        <dbReference type="ARBA" id="ARBA00022737"/>
    </source>
</evidence>
<dbReference type="SUPFAM" id="SSF48403">
    <property type="entry name" value="Ankyrin repeat"/>
    <property type="match status" value="1"/>
</dbReference>
<feature type="repeat" description="ANK" evidence="3">
    <location>
        <begin position="101"/>
        <end position="133"/>
    </location>
</feature>
<dbReference type="SMART" id="SM00005">
    <property type="entry name" value="DEATH"/>
    <property type="match status" value="1"/>
</dbReference>
<dbReference type="CDD" id="cd01670">
    <property type="entry name" value="Death"/>
    <property type="match status" value="1"/>
</dbReference>
<comment type="caution">
    <text evidence="5">The sequence shown here is derived from an EMBL/GenBank/DDBJ whole genome shotgun (WGS) entry which is preliminary data.</text>
</comment>
<evidence type="ECO:0000313" key="6">
    <source>
        <dbReference type="Proteomes" id="UP001159427"/>
    </source>
</evidence>
<dbReference type="EMBL" id="CALNXI010000664">
    <property type="protein sequence ID" value="CAH3030900.1"/>
    <property type="molecule type" value="Genomic_DNA"/>
</dbReference>
<dbReference type="PANTHER" id="PTHR24201">
    <property type="entry name" value="ANK_REP_REGION DOMAIN-CONTAINING PROTEIN"/>
    <property type="match status" value="1"/>
</dbReference>
<keyword evidence="2 3" id="KW-0040">ANK repeat</keyword>
<dbReference type="InterPro" id="IPR011029">
    <property type="entry name" value="DEATH-like_dom_sf"/>
</dbReference>